<accession>A0A1H5UXR4</accession>
<organism evidence="2 3">
    <name type="scientific">Xylanibacter ruminicola</name>
    <name type="common">Prevotella ruminicola</name>
    <dbReference type="NCBI Taxonomy" id="839"/>
    <lineage>
        <taxon>Bacteria</taxon>
        <taxon>Pseudomonadati</taxon>
        <taxon>Bacteroidota</taxon>
        <taxon>Bacteroidia</taxon>
        <taxon>Bacteroidales</taxon>
        <taxon>Prevotellaceae</taxon>
        <taxon>Xylanibacter</taxon>
    </lineage>
</organism>
<dbReference type="Pfam" id="PF00535">
    <property type="entry name" value="Glycos_transf_2"/>
    <property type="match status" value="1"/>
</dbReference>
<evidence type="ECO:0000259" key="1">
    <source>
        <dbReference type="Pfam" id="PF00535"/>
    </source>
</evidence>
<name>A0A1H5UXR4_XYLRU</name>
<dbReference type="InterPro" id="IPR001173">
    <property type="entry name" value="Glyco_trans_2-like"/>
</dbReference>
<evidence type="ECO:0000313" key="2">
    <source>
        <dbReference type="EMBL" id="SEF79803.1"/>
    </source>
</evidence>
<dbReference type="PANTHER" id="PTHR22916">
    <property type="entry name" value="GLYCOSYLTRANSFERASE"/>
    <property type="match status" value="1"/>
</dbReference>
<dbReference type="GO" id="GO:0016758">
    <property type="term" value="F:hexosyltransferase activity"/>
    <property type="evidence" value="ECO:0007669"/>
    <property type="project" value="UniProtKB-ARBA"/>
</dbReference>
<dbReference type="CDD" id="cd00761">
    <property type="entry name" value="Glyco_tranf_GTA_type"/>
    <property type="match status" value="1"/>
</dbReference>
<dbReference type="PANTHER" id="PTHR22916:SF3">
    <property type="entry name" value="UDP-GLCNAC:BETAGAL BETA-1,3-N-ACETYLGLUCOSAMINYLTRANSFERASE-LIKE PROTEIN 1"/>
    <property type="match status" value="1"/>
</dbReference>
<keyword evidence="2" id="KW-0808">Transferase</keyword>
<gene>
    <name evidence="2" type="ORF">SAMN05216354_1620</name>
</gene>
<dbReference type="RefSeq" id="WP_051949644.1">
    <property type="nucleotide sequence ID" value="NZ_FNUV01000004.1"/>
</dbReference>
<dbReference type="Proteomes" id="UP000236735">
    <property type="component" value="Unassembled WGS sequence"/>
</dbReference>
<protein>
    <submittedName>
        <fullName evidence="2">Glycosyl transferase family 2</fullName>
    </submittedName>
</protein>
<feature type="domain" description="Glycosyltransferase 2-like" evidence="1">
    <location>
        <begin position="11"/>
        <end position="140"/>
    </location>
</feature>
<sequence length="285" mass="33173">MKDSHNEIFISAVLTMHNEESFICQCIDSVLAQDHKNFELIIVDDGSTDRSCEIVASYRDRRIRLYRNHQNYIQSLNLGISKASGKYIAHIDADDVMCKSRFSEQIHYMEQHPDVDICGAFMDSFGRLNTDYTAPTENLRIISDLLWGVQIFHPVMMFRTSSLIARGMKDRLYNPQCPLCEDYDLLVSSALQGMSFGNVAQKLVHYRLSDKQLTCAKAKQVRYYMLQVRKKYYDYIVAALLNSNKEQNMPAIQALTDRYVRKEMKKTDFLKGISDMYYHYLSEVR</sequence>
<dbReference type="Gene3D" id="3.90.550.10">
    <property type="entry name" value="Spore Coat Polysaccharide Biosynthesis Protein SpsA, Chain A"/>
    <property type="match status" value="1"/>
</dbReference>
<dbReference type="EMBL" id="FNUV01000004">
    <property type="protein sequence ID" value="SEF79803.1"/>
    <property type="molecule type" value="Genomic_DNA"/>
</dbReference>
<dbReference type="AlphaFoldDB" id="A0A1H5UXR4"/>
<dbReference type="SUPFAM" id="SSF53448">
    <property type="entry name" value="Nucleotide-diphospho-sugar transferases"/>
    <property type="match status" value="1"/>
</dbReference>
<reference evidence="2 3" key="1">
    <citation type="submission" date="2016-10" db="EMBL/GenBank/DDBJ databases">
        <authorList>
            <person name="de Groot N.N."/>
        </authorList>
    </citation>
    <scope>NUCLEOTIDE SEQUENCE [LARGE SCALE GENOMIC DNA]</scope>
    <source>
        <strain evidence="2 3">AR32</strain>
    </source>
</reference>
<proteinExistence type="predicted"/>
<dbReference type="InterPro" id="IPR029044">
    <property type="entry name" value="Nucleotide-diphossugar_trans"/>
</dbReference>
<dbReference type="GeneID" id="32574195"/>
<evidence type="ECO:0000313" key="3">
    <source>
        <dbReference type="Proteomes" id="UP000236735"/>
    </source>
</evidence>